<dbReference type="GO" id="GO:0051377">
    <property type="term" value="F:mannose-ethanolamine phosphotransferase activity"/>
    <property type="evidence" value="ECO:0007669"/>
    <property type="project" value="InterPro"/>
</dbReference>
<dbReference type="PANTHER" id="PTHR23071:SF1">
    <property type="entry name" value="GPI ETHANOLAMINE PHOSPHATE TRANSFERASE 3"/>
    <property type="match status" value="1"/>
</dbReference>
<comment type="similarity">
    <text evidence="3">Belongs to the PIGG/PIGN/PIGO family. PIGO subfamily.</text>
</comment>
<sequence length="877" mass="96758">MTVGVLVVTFFLHAAAIFLFTSGFFLTRYEATDVSPCSEDAAFPTAMHNTHHLRRHEGPRTGCWSNVKFPRVVYIVIDALRFDFMHEASQEEQQQKAADGGQYFLNHLPHVHALLRDEPAQSLLFRFIADAPTMTMQRLKGLTTGTLPTFLDIKDNMHSEEIVEDSWIKQLTAMNKSIVFMGDDTWGKLYPSTFLRNYSYDSFNVKDLHTVDNGVLAHFFPELVNQTDWDVLIGHFLGVDHVGHTFGPNHPSMVSKLHQMNDFLERLTESLPPDVLAVILGDHGMSSDGNHGGATDDETGAALFLYSKALPLHVLDGTRSLYDVLFYPDPDTSTVRSVAQVDLVPTLSLLMGLPIPFGNLGAVIPQLFFEPSSNQTSPSASISSNQTSFSAALAHLNDALWVNVHQLRHQFTTSQTIRMDLPAMLDLEATFAEAALQDGDAKGTHDLLQKYLADALALSRALYTQFDLVCMVHGVVLQLSTFLALHLTSFRPHRVPISILVGILVGFMWPAAARVLPPLLPGAPMPRYAATIGLSTVGLAFEWQPPSLSPKLSPKLSPIVSWRRSVGVTMLVVMHCLSLFSNSYLVVQDRVVLFISASNLVLVGMDLLAPPACSGPVTRGTGQVTRFVGLCVLHRVYAAWPVPNIVLSSMSMEWTYIPMLVVGVWIARVDPASLVSYVCVWMHWWDIWPLFVPWVVYAWGGLNILTTHPPSVLLVLLLLHGPTSPGPFGLFVAMSFLYQSGPSTTSSSSTSMWGYCFLIHSLYFQSGHGNSFASLQNAAGFVGVPSFYWPVAGTLLAVNTFGAFWLGLSLLLTTIRRPIVVAYFTLSAICTSVFVALSRRHLMVWAIFAPKFVFDALVSLVVHLLVLVQSCCNRVIL</sequence>
<dbReference type="VEuPathDB" id="FungiDB:H257_14035"/>
<comment type="pathway">
    <text evidence="2">Glycolipid biosynthesis; glycosylphosphatidylinositol-anchor biosynthesis.</text>
</comment>
<feature type="transmembrane region" description="Helical" evidence="11">
    <location>
        <begin position="466"/>
        <end position="485"/>
    </location>
</feature>
<evidence type="ECO:0000256" key="5">
    <source>
        <dbReference type="ARBA" id="ARBA00022679"/>
    </source>
</evidence>
<dbReference type="GO" id="GO:0006506">
    <property type="term" value="P:GPI anchor biosynthetic process"/>
    <property type="evidence" value="ECO:0007669"/>
    <property type="project" value="UniProtKB-UniPathway"/>
</dbReference>
<feature type="transmembrane region" description="Helical" evidence="11">
    <location>
        <begin position="687"/>
        <end position="705"/>
    </location>
</feature>
<dbReference type="Gene3D" id="3.40.720.10">
    <property type="entry name" value="Alkaline Phosphatase, subunit A"/>
    <property type="match status" value="1"/>
</dbReference>
<dbReference type="PANTHER" id="PTHR23071">
    <property type="entry name" value="PHOSPHATIDYLINOSITOL GLYCAN"/>
    <property type="match status" value="1"/>
</dbReference>
<keyword evidence="9 11" id="KW-0472">Membrane</keyword>
<feature type="transmembrane region" description="Helical" evidence="11">
    <location>
        <begin position="819"/>
        <end position="837"/>
    </location>
</feature>
<protein>
    <submittedName>
        <fullName evidence="12">Uncharacterized protein</fullName>
    </submittedName>
</protein>
<dbReference type="AlphaFoldDB" id="W4FS63"/>
<feature type="transmembrane region" description="Helical" evidence="11">
    <location>
        <begin position="787"/>
        <end position="812"/>
    </location>
</feature>
<dbReference type="GO" id="GO:0005789">
    <property type="term" value="C:endoplasmic reticulum membrane"/>
    <property type="evidence" value="ECO:0007669"/>
    <property type="project" value="UniProtKB-SubCell"/>
</dbReference>
<evidence type="ECO:0000256" key="11">
    <source>
        <dbReference type="SAM" id="Phobius"/>
    </source>
</evidence>
<comment type="subcellular location">
    <subcellularLocation>
        <location evidence="1">Endoplasmic reticulum membrane</location>
        <topology evidence="1">Multi-pass membrane protein</topology>
    </subcellularLocation>
</comment>
<dbReference type="InterPro" id="IPR002591">
    <property type="entry name" value="Phosphodiest/P_Trfase"/>
</dbReference>
<evidence type="ECO:0000256" key="9">
    <source>
        <dbReference type="ARBA" id="ARBA00023136"/>
    </source>
</evidence>
<feature type="transmembrane region" description="Helical" evidence="11">
    <location>
        <begin position="497"/>
        <end position="516"/>
    </location>
</feature>
<evidence type="ECO:0000256" key="7">
    <source>
        <dbReference type="ARBA" id="ARBA00022824"/>
    </source>
</evidence>
<dbReference type="EMBL" id="KI913166">
    <property type="protein sequence ID" value="ETV70345.1"/>
    <property type="molecule type" value="Genomic_DNA"/>
</dbReference>
<keyword evidence="8 11" id="KW-1133">Transmembrane helix</keyword>
<name>W4FS63_APHAT</name>
<evidence type="ECO:0000256" key="6">
    <source>
        <dbReference type="ARBA" id="ARBA00022692"/>
    </source>
</evidence>
<dbReference type="GeneID" id="20816031"/>
<keyword evidence="4" id="KW-0337">GPI-anchor biosynthesis</keyword>
<feature type="transmembrane region" description="Helical" evidence="11">
    <location>
        <begin position="712"/>
        <end position="738"/>
    </location>
</feature>
<accession>W4FS63</accession>
<dbReference type="STRING" id="112090.W4FS63"/>
<reference evidence="12" key="1">
    <citation type="submission" date="2013-12" db="EMBL/GenBank/DDBJ databases">
        <title>The Genome Sequence of Aphanomyces astaci APO3.</title>
        <authorList>
            <consortium name="The Broad Institute Genomics Platform"/>
            <person name="Russ C."/>
            <person name="Tyler B."/>
            <person name="van West P."/>
            <person name="Dieguez-Uribeondo J."/>
            <person name="Young S.K."/>
            <person name="Zeng Q."/>
            <person name="Gargeya S."/>
            <person name="Fitzgerald M."/>
            <person name="Abouelleil A."/>
            <person name="Alvarado L."/>
            <person name="Chapman S.B."/>
            <person name="Gainer-Dewar J."/>
            <person name="Goldberg J."/>
            <person name="Griggs A."/>
            <person name="Gujja S."/>
            <person name="Hansen M."/>
            <person name="Howarth C."/>
            <person name="Imamovic A."/>
            <person name="Ireland A."/>
            <person name="Larimer J."/>
            <person name="McCowan C."/>
            <person name="Murphy C."/>
            <person name="Pearson M."/>
            <person name="Poon T.W."/>
            <person name="Priest M."/>
            <person name="Roberts A."/>
            <person name="Saif S."/>
            <person name="Shea T."/>
            <person name="Sykes S."/>
            <person name="Wortman J."/>
            <person name="Nusbaum C."/>
            <person name="Birren B."/>
        </authorList>
    </citation>
    <scope>NUCLEOTIDE SEQUENCE [LARGE SCALE GENOMIC DNA]</scope>
    <source>
        <strain evidence="12">APO3</strain>
    </source>
</reference>
<dbReference type="InterPro" id="IPR017850">
    <property type="entry name" value="Alkaline_phosphatase_core_sf"/>
</dbReference>
<organism evidence="12">
    <name type="scientific">Aphanomyces astaci</name>
    <name type="common">Crayfish plague agent</name>
    <dbReference type="NCBI Taxonomy" id="112090"/>
    <lineage>
        <taxon>Eukaryota</taxon>
        <taxon>Sar</taxon>
        <taxon>Stramenopiles</taxon>
        <taxon>Oomycota</taxon>
        <taxon>Saprolegniomycetes</taxon>
        <taxon>Saprolegniales</taxon>
        <taxon>Verrucalvaceae</taxon>
        <taxon>Aphanomyces</taxon>
    </lineage>
</organism>
<dbReference type="InterPro" id="IPR037675">
    <property type="entry name" value="PIG-O_N"/>
</dbReference>
<evidence type="ECO:0000256" key="1">
    <source>
        <dbReference type="ARBA" id="ARBA00004477"/>
    </source>
</evidence>
<dbReference type="SUPFAM" id="SSF53649">
    <property type="entry name" value="Alkaline phosphatase-like"/>
    <property type="match status" value="1"/>
</dbReference>
<dbReference type="OrthoDB" id="272139at2759"/>
<keyword evidence="10" id="KW-0325">Glycoprotein</keyword>
<proteinExistence type="inferred from homology"/>
<gene>
    <name evidence="12" type="ORF">H257_14035</name>
</gene>
<feature type="transmembrane region" description="Helical" evidence="11">
    <location>
        <begin position="645"/>
        <end position="667"/>
    </location>
</feature>
<keyword evidence="5" id="KW-0808">Transferase</keyword>
<evidence type="ECO:0000313" key="12">
    <source>
        <dbReference type="EMBL" id="ETV70345.1"/>
    </source>
</evidence>
<evidence type="ECO:0000256" key="4">
    <source>
        <dbReference type="ARBA" id="ARBA00022502"/>
    </source>
</evidence>
<evidence type="ECO:0000256" key="2">
    <source>
        <dbReference type="ARBA" id="ARBA00004687"/>
    </source>
</evidence>
<dbReference type="InterPro" id="IPR039524">
    <property type="entry name" value="PIGO/GPI13"/>
</dbReference>
<dbReference type="UniPathway" id="UPA00196"/>
<dbReference type="Pfam" id="PF01663">
    <property type="entry name" value="Phosphodiest"/>
    <property type="match status" value="1"/>
</dbReference>
<dbReference type="RefSeq" id="XP_009840057.1">
    <property type="nucleotide sequence ID" value="XM_009841755.1"/>
</dbReference>
<keyword evidence="6 11" id="KW-0812">Transmembrane</keyword>
<dbReference type="CDD" id="cd16023">
    <property type="entry name" value="GPI_EPT_3"/>
    <property type="match status" value="1"/>
</dbReference>
<feature type="transmembrane region" description="Helical" evidence="11">
    <location>
        <begin position="566"/>
        <end position="585"/>
    </location>
</feature>
<keyword evidence="7" id="KW-0256">Endoplasmic reticulum</keyword>
<evidence type="ECO:0000256" key="8">
    <source>
        <dbReference type="ARBA" id="ARBA00022989"/>
    </source>
</evidence>
<evidence type="ECO:0000256" key="10">
    <source>
        <dbReference type="ARBA" id="ARBA00023180"/>
    </source>
</evidence>
<feature type="transmembrane region" description="Helical" evidence="11">
    <location>
        <begin position="843"/>
        <end position="868"/>
    </location>
</feature>
<evidence type="ECO:0000256" key="3">
    <source>
        <dbReference type="ARBA" id="ARBA00008695"/>
    </source>
</evidence>